<dbReference type="AlphaFoldDB" id="A0A0T9RQK3"/>
<dbReference type="InterPro" id="IPR057062">
    <property type="entry name" value="TriTu"/>
</dbReference>
<evidence type="ECO:0000313" key="1">
    <source>
        <dbReference type="EMBL" id="CNI77460.1"/>
    </source>
</evidence>
<evidence type="ECO:0000313" key="2">
    <source>
        <dbReference type="Proteomes" id="UP000038204"/>
    </source>
</evidence>
<reference evidence="1 2" key="1">
    <citation type="submission" date="2015-03" db="EMBL/GenBank/DDBJ databases">
        <authorList>
            <person name="Murphy D."/>
        </authorList>
    </citation>
    <scope>NUCLEOTIDE SEQUENCE [LARGE SCALE GENOMIC DNA]</scope>
    <source>
        <strain evidence="1 2">Y233</strain>
    </source>
</reference>
<dbReference type="Pfam" id="PF24689">
    <property type="entry name" value="TriTu"/>
    <property type="match status" value="1"/>
</dbReference>
<protein>
    <submittedName>
        <fullName evidence="1">Uncharacterized protein</fullName>
    </submittedName>
</protein>
<accession>A0A0T9RQK3</accession>
<dbReference type="EMBL" id="CQBK01000069">
    <property type="protein sequence ID" value="CNI77460.1"/>
    <property type="molecule type" value="Genomic_DNA"/>
</dbReference>
<dbReference type="RefSeq" id="WP_049601827.1">
    <property type="nucleotide sequence ID" value="NZ_CPZI01000043.1"/>
</dbReference>
<sequence>MLREFEIWLHAHTDYQSVYNKNELSDSMVIDFENDNYIARFTVWDDLSCMSEVMCANSGEYKLNKRNEFSNFDELLHYFKVFSESVK</sequence>
<name>A0A0T9RQK3_9GAMM</name>
<dbReference type="Proteomes" id="UP000038204">
    <property type="component" value="Unassembled WGS sequence"/>
</dbReference>
<organism evidence="1 2">
    <name type="scientific">Yersinia similis</name>
    <dbReference type="NCBI Taxonomy" id="367190"/>
    <lineage>
        <taxon>Bacteria</taxon>
        <taxon>Pseudomonadati</taxon>
        <taxon>Pseudomonadota</taxon>
        <taxon>Gammaproteobacteria</taxon>
        <taxon>Enterobacterales</taxon>
        <taxon>Yersiniaceae</taxon>
        <taxon>Yersinia</taxon>
    </lineage>
</organism>
<gene>
    <name evidence="1" type="ORF">ERS008667_04298</name>
</gene>
<proteinExistence type="predicted"/>